<feature type="transmembrane region" description="Helical" evidence="1">
    <location>
        <begin position="59"/>
        <end position="78"/>
    </location>
</feature>
<dbReference type="AlphaFoldDB" id="A0A2U3QIZ7"/>
<feature type="transmembrane region" description="Helical" evidence="1">
    <location>
        <begin position="20"/>
        <end position="39"/>
    </location>
</feature>
<gene>
    <name evidence="2" type="ORF">NBG4_520011</name>
</gene>
<feature type="transmembrane region" description="Helical" evidence="1">
    <location>
        <begin position="90"/>
        <end position="113"/>
    </location>
</feature>
<evidence type="ECO:0000256" key="1">
    <source>
        <dbReference type="SAM" id="Phobius"/>
    </source>
</evidence>
<dbReference type="EMBL" id="OUUY01000100">
    <property type="protein sequence ID" value="SPQ01384.1"/>
    <property type="molecule type" value="Genomic_DNA"/>
</dbReference>
<evidence type="ECO:0000313" key="2">
    <source>
        <dbReference type="EMBL" id="SPQ01384.1"/>
    </source>
</evidence>
<sequence length="129" mass="13606">MSMPGDIIISLNSCLQDIAVAFLAVGLTVVQILSIKYPASGEAAGADLFLRVYKIVARINSYAFSMMIVTGALMAVYIRRGGGPLRPGYPQVVAVSVKCGTMLILAVIGLFIWSGLSKKVGRLGSKPNS</sequence>
<keyword evidence="1" id="KW-0812">Transmembrane</keyword>
<dbReference type="Proteomes" id="UP000245125">
    <property type="component" value="Unassembled WGS sequence"/>
</dbReference>
<reference evidence="3" key="1">
    <citation type="submission" date="2018-03" db="EMBL/GenBank/DDBJ databases">
        <authorList>
            <person name="Zecchin S."/>
        </authorList>
    </citation>
    <scope>NUCLEOTIDE SEQUENCE [LARGE SCALE GENOMIC DNA]</scope>
</reference>
<protein>
    <submittedName>
        <fullName evidence="2">Uncharacterized protein</fullName>
    </submittedName>
</protein>
<name>A0A2U3QIZ7_9BACT</name>
<keyword evidence="1" id="KW-0472">Membrane</keyword>
<evidence type="ECO:0000313" key="3">
    <source>
        <dbReference type="Proteomes" id="UP000245125"/>
    </source>
</evidence>
<organism evidence="2 3">
    <name type="scientific">Candidatus Sulfobium mesophilum</name>
    <dbReference type="NCBI Taxonomy" id="2016548"/>
    <lineage>
        <taxon>Bacteria</taxon>
        <taxon>Pseudomonadati</taxon>
        <taxon>Nitrospirota</taxon>
        <taxon>Nitrospiria</taxon>
        <taxon>Nitrospirales</taxon>
        <taxon>Nitrospiraceae</taxon>
        <taxon>Candidatus Sulfobium</taxon>
    </lineage>
</organism>
<accession>A0A2U3QIZ7</accession>
<proteinExistence type="predicted"/>
<keyword evidence="1" id="KW-1133">Transmembrane helix</keyword>
<keyword evidence="3" id="KW-1185">Reference proteome</keyword>